<dbReference type="EMBL" id="CP014518">
    <property type="protein sequence ID" value="AMM32113.1"/>
    <property type="molecule type" value="Genomic_DNA"/>
</dbReference>
<reference evidence="3 4" key="1">
    <citation type="submission" date="2016-02" db="EMBL/GenBank/DDBJ databases">
        <title>Complete genome of Sinomonas atrocyanea KCTC 3377.</title>
        <authorList>
            <person name="Kim K.M."/>
        </authorList>
    </citation>
    <scope>NUCLEOTIDE SEQUENCE [LARGE SCALE GENOMIC DNA]</scope>
    <source>
        <strain evidence="3 4">KCTC 3377</strain>
    </source>
</reference>
<protein>
    <recommendedName>
        <fullName evidence="5">DUF4245 domain-containing protein</fullName>
    </recommendedName>
</protein>
<evidence type="ECO:0000256" key="1">
    <source>
        <dbReference type="SAM" id="MobiDB-lite"/>
    </source>
</evidence>
<keyword evidence="2" id="KW-0472">Membrane</keyword>
<dbReference type="Pfam" id="PF14030">
    <property type="entry name" value="DUF4245"/>
    <property type="match status" value="1"/>
</dbReference>
<feature type="compositionally biased region" description="Basic and acidic residues" evidence="1">
    <location>
        <begin position="1"/>
        <end position="12"/>
    </location>
</feature>
<evidence type="ECO:0000313" key="3">
    <source>
        <dbReference type="EMBL" id="AMM32113.1"/>
    </source>
</evidence>
<name>A0A126ZYD3_9MICC</name>
<keyword evidence="4" id="KW-1185">Reference proteome</keyword>
<dbReference type="STRING" id="37927.SA2016_1434"/>
<accession>A0A126ZYD3</accession>
<proteinExistence type="predicted"/>
<dbReference type="RefSeq" id="WP_169803055.1">
    <property type="nucleotide sequence ID" value="NZ_BJMO01000093.1"/>
</dbReference>
<dbReference type="InterPro" id="IPR025339">
    <property type="entry name" value="DUF4245"/>
</dbReference>
<evidence type="ECO:0000256" key="2">
    <source>
        <dbReference type="SAM" id="Phobius"/>
    </source>
</evidence>
<sequence>MSSTDHAPETHDAQATAGPEDAPAVKPVLTPAAAKRANASVIGMIMALLVSLLAIVPVVLLSAGQKTDTYRPAVDVAAVAANAKPVAGFSPVVPQLPAGYSPNYARWVSGTSDGVSHWDLGYLTPGQQFVSVEQTASANPTWLADQVHKAPTTGTRDVGGVAWTLYDKPGTEKSYVATIAGTTVIVSGSAAFGEFDAVAGAVAASARS</sequence>
<dbReference type="AlphaFoldDB" id="A0A126ZYD3"/>
<dbReference type="PATRIC" id="fig|37927.3.peg.1482"/>
<feature type="region of interest" description="Disordered" evidence="1">
    <location>
        <begin position="1"/>
        <end position="24"/>
    </location>
</feature>
<organism evidence="3 4">
    <name type="scientific">Sinomonas atrocyanea</name>
    <dbReference type="NCBI Taxonomy" id="37927"/>
    <lineage>
        <taxon>Bacteria</taxon>
        <taxon>Bacillati</taxon>
        <taxon>Actinomycetota</taxon>
        <taxon>Actinomycetes</taxon>
        <taxon>Micrococcales</taxon>
        <taxon>Micrococcaceae</taxon>
        <taxon>Sinomonas</taxon>
    </lineage>
</organism>
<dbReference type="Proteomes" id="UP000070134">
    <property type="component" value="Chromosome"/>
</dbReference>
<feature type="transmembrane region" description="Helical" evidence="2">
    <location>
        <begin position="39"/>
        <end position="61"/>
    </location>
</feature>
<evidence type="ECO:0008006" key="5">
    <source>
        <dbReference type="Google" id="ProtNLM"/>
    </source>
</evidence>
<keyword evidence="2" id="KW-0812">Transmembrane</keyword>
<keyword evidence="2" id="KW-1133">Transmembrane helix</keyword>
<evidence type="ECO:0000313" key="4">
    <source>
        <dbReference type="Proteomes" id="UP000070134"/>
    </source>
</evidence>
<gene>
    <name evidence="3" type="ORF">SA2016_1434</name>
</gene>
<dbReference type="KEGG" id="satk:SA2016_1434"/>